<evidence type="ECO:0000256" key="1">
    <source>
        <dbReference type="SAM" id="MobiDB-lite"/>
    </source>
</evidence>
<proteinExistence type="predicted"/>
<evidence type="ECO:0000313" key="3">
    <source>
        <dbReference type="EMBL" id="KAJ55260.1"/>
    </source>
</evidence>
<sequence length="808" mass="84186">MKPRFALSLSQAKVDLHHRGPDGWVAVGSVSIESDTFLKDLAALRDKGIEMEPRGMDTVLVLPDDQILFTTCTAAPEDRAAILQTLDGLTPYPVDQLEFDAWIQDGQTHLAVVARETLDEAEAFAVDNVFNPVAFSAVARNNHPIWLGPTKSSIVILSRDETEKRDTLAAPGSKISTPTKAETRKDAPAKPAETTDKPPESDEPKISVAPLDPPETRPTFLTSRDGRPKPPKGKPVDVAPRISLGASKPKLEPRLSGGTVAVTAAVAPVIEPASETVIEMKVGPAAQTKPKVEPTEPPKKDLFAEKPAEVEKPASVSVSAPIATTTLVAPPPPANEAEALTVFGARASQTPKKSGRPYLAYGLSAVLLLALGGGALWMALTFSNNIATLPIEDPAEIAAASPRIAAPESTVVVPPVASEPSPVVEEAAPVLNAAQTAPATVPSIPAPVETATPETVEVAAVAPLPVTQTAAPAAPSVPPLADAPVELASLPATQGTDPADAIDPRETAFEGYELTGVWAVAPTVPPSPAPDRLDSLYLAALDPAVRGEDAVALPLLQPDALPGFGSLVSLAPGQTIQLDERGLVIPTPEGTMSPDGILVFAGKPPLVPPSRPASVASVSPEAAAEVLRARLATFTPRPRPGRFADQAERATLGGYSREDLANFRPKPRPRSAQDDAQASEPDAEGTMVASLLPKERPAEKAAAIQKELSKPVAPAVPATSVAVAPRIPTSASVARQATVEDVVNLRRITLIGVFGSGSDRRALVRLPSGKIVKLKVGDRLDGGQVAAIGDGDLRYVKNGRSMVLDVPS</sequence>
<feature type="region of interest" description="Disordered" evidence="1">
    <location>
        <begin position="162"/>
        <end position="254"/>
    </location>
</feature>
<organism evidence="3 4">
    <name type="scientific">Actibacterium mucosum KCTC 23349</name>
    <dbReference type="NCBI Taxonomy" id="1454373"/>
    <lineage>
        <taxon>Bacteria</taxon>
        <taxon>Pseudomonadati</taxon>
        <taxon>Pseudomonadota</taxon>
        <taxon>Alphaproteobacteria</taxon>
        <taxon>Rhodobacterales</taxon>
        <taxon>Roseobacteraceae</taxon>
        <taxon>Actibacterium</taxon>
    </lineage>
</organism>
<reference evidence="3 4" key="1">
    <citation type="submission" date="2014-03" db="EMBL/GenBank/DDBJ databases">
        <title>Draft Genome Sequence of Actibacterium mucosum KCTC 23349, a Marine Alphaproteobacterium with Complex Ionic Requirements Isolated from Mediterranean Seawater at Malvarrosa Beach, Valencia, Spain.</title>
        <authorList>
            <person name="Arahal D.R."/>
            <person name="Shao Z."/>
            <person name="Lai Q."/>
            <person name="Pujalte M.J."/>
        </authorList>
    </citation>
    <scope>NUCLEOTIDE SEQUENCE [LARGE SCALE GENOMIC DNA]</scope>
    <source>
        <strain evidence="3 4">KCTC 23349</strain>
    </source>
</reference>
<dbReference type="Proteomes" id="UP000026249">
    <property type="component" value="Unassembled WGS sequence"/>
</dbReference>
<dbReference type="OrthoDB" id="7870459at2"/>
<feature type="transmembrane region" description="Helical" evidence="2">
    <location>
        <begin position="358"/>
        <end position="380"/>
    </location>
</feature>
<protein>
    <recommendedName>
        <fullName evidence="5">Type II secretion system protein GspC N-terminal domain-containing protein</fullName>
    </recommendedName>
</protein>
<evidence type="ECO:0000256" key="2">
    <source>
        <dbReference type="SAM" id="Phobius"/>
    </source>
</evidence>
<dbReference type="RefSeq" id="WP_035258956.1">
    <property type="nucleotide sequence ID" value="NZ_JFKE01000004.1"/>
</dbReference>
<dbReference type="STRING" id="1454373.ACMU_11205"/>
<gene>
    <name evidence="3" type="ORF">ACMU_11205</name>
</gene>
<accession>A0A037ZFK0</accession>
<dbReference type="EMBL" id="JFKE01000004">
    <property type="protein sequence ID" value="KAJ55260.1"/>
    <property type="molecule type" value="Genomic_DNA"/>
</dbReference>
<keyword evidence="2" id="KW-1133">Transmembrane helix</keyword>
<dbReference type="AlphaFoldDB" id="A0A037ZFK0"/>
<evidence type="ECO:0008006" key="5">
    <source>
        <dbReference type="Google" id="ProtNLM"/>
    </source>
</evidence>
<name>A0A037ZFK0_9RHOB</name>
<comment type="caution">
    <text evidence="3">The sequence shown here is derived from an EMBL/GenBank/DDBJ whole genome shotgun (WGS) entry which is preliminary data.</text>
</comment>
<keyword evidence="2" id="KW-0812">Transmembrane</keyword>
<keyword evidence="2" id="KW-0472">Membrane</keyword>
<keyword evidence="4" id="KW-1185">Reference proteome</keyword>
<evidence type="ECO:0000313" key="4">
    <source>
        <dbReference type="Proteomes" id="UP000026249"/>
    </source>
</evidence>
<feature type="region of interest" description="Disordered" evidence="1">
    <location>
        <begin position="636"/>
        <end position="686"/>
    </location>
</feature>
<feature type="compositionally biased region" description="Basic and acidic residues" evidence="1">
    <location>
        <begin position="181"/>
        <end position="205"/>
    </location>
</feature>